<evidence type="ECO:0000313" key="2">
    <source>
        <dbReference type="EMBL" id="KAJ3131014.1"/>
    </source>
</evidence>
<feature type="region of interest" description="Disordered" evidence="1">
    <location>
        <begin position="56"/>
        <end position="94"/>
    </location>
</feature>
<accession>A0AAD5XF14</accession>
<organism evidence="2 3">
    <name type="scientific">Physocladia obscura</name>
    <dbReference type="NCBI Taxonomy" id="109957"/>
    <lineage>
        <taxon>Eukaryota</taxon>
        <taxon>Fungi</taxon>
        <taxon>Fungi incertae sedis</taxon>
        <taxon>Chytridiomycota</taxon>
        <taxon>Chytridiomycota incertae sedis</taxon>
        <taxon>Chytridiomycetes</taxon>
        <taxon>Chytridiales</taxon>
        <taxon>Chytriomycetaceae</taxon>
        <taxon>Physocladia</taxon>
    </lineage>
</organism>
<sequence>MEAIQTAGDVSVSVSVSGLGSGVQVQGTSGVTDVAGVSGAHTLKFASPKQFRRRHSIDGRVVGVTGEGDGEREGERRERDAENDTERDAEREGERGLPHLTALFHHAAALANPATILSTAKASITSTDDTFAYPPTSKKRYFSIANNYDAESENDNYQYQNYNQHYNQNYNQDYNHDQDRDSDADTSATNVNVDDQVLAHPPSTIIYLDSKRRVNSFVDLNESVFKQTTSNSPPASLNADERIAAEALHALAATTGNLSK</sequence>
<protein>
    <submittedName>
        <fullName evidence="2">Uncharacterized protein</fullName>
    </submittedName>
</protein>
<dbReference type="AlphaFoldDB" id="A0AAD5XF14"/>
<feature type="region of interest" description="Disordered" evidence="1">
    <location>
        <begin position="168"/>
        <end position="187"/>
    </location>
</feature>
<reference evidence="2" key="1">
    <citation type="submission" date="2020-05" db="EMBL/GenBank/DDBJ databases">
        <title>Phylogenomic resolution of chytrid fungi.</title>
        <authorList>
            <person name="Stajich J.E."/>
            <person name="Amses K."/>
            <person name="Simmons R."/>
            <person name="Seto K."/>
            <person name="Myers J."/>
            <person name="Bonds A."/>
            <person name="Quandt C.A."/>
            <person name="Barry K."/>
            <person name="Liu P."/>
            <person name="Grigoriev I."/>
            <person name="Longcore J.E."/>
            <person name="James T.Y."/>
        </authorList>
    </citation>
    <scope>NUCLEOTIDE SEQUENCE</scope>
    <source>
        <strain evidence="2">JEL0513</strain>
    </source>
</reference>
<feature type="compositionally biased region" description="Basic and acidic residues" evidence="1">
    <location>
        <begin position="174"/>
        <end position="183"/>
    </location>
</feature>
<dbReference type="EMBL" id="JADGJH010000327">
    <property type="protein sequence ID" value="KAJ3131014.1"/>
    <property type="molecule type" value="Genomic_DNA"/>
</dbReference>
<evidence type="ECO:0000313" key="3">
    <source>
        <dbReference type="Proteomes" id="UP001211907"/>
    </source>
</evidence>
<evidence type="ECO:0000256" key="1">
    <source>
        <dbReference type="SAM" id="MobiDB-lite"/>
    </source>
</evidence>
<proteinExistence type="predicted"/>
<dbReference type="Proteomes" id="UP001211907">
    <property type="component" value="Unassembled WGS sequence"/>
</dbReference>
<keyword evidence="3" id="KW-1185">Reference proteome</keyword>
<feature type="compositionally biased region" description="Basic and acidic residues" evidence="1">
    <location>
        <begin position="69"/>
        <end position="94"/>
    </location>
</feature>
<gene>
    <name evidence="2" type="ORF">HK100_006987</name>
</gene>
<comment type="caution">
    <text evidence="2">The sequence shown here is derived from an EMBL/GenBank/DDBJ whole genome shotgun (WGS) entry which is preliminary data.</text>
</comment>
<name>A0AAD5XF14_9FUNG</name>